<dbReference type="Proteomes" id="UP000745764">
    <property type="component" value="Unassembled WGS sequence"/>
</dbReference>
<dbReference type="SUPFAM" id="SSF81383">
    <property type="entry name" value="F-box domain"/>
    <property type="match status" value="1"/>
</dbReference>
<dbReference type="Gene3D" id="1.20.1280.50">
    <property type="match status" value="1"/>
</dbReference>
<comment type="caution">
    <text evidence="2">The sequence shown here is derived from an EMBL/GenBank/DDBJ whole genome shotgun (WGS) entry which is preliminary data.</text>
</comment>
<dbReference type="InterPro" id="IPR036047">
    <property type="entry name" value="F-box-like_dom_sf"/>
</dbReference>
<evidence type="ECO:0000313" key="3">
    <source>
        <dbReference type="Proteomes" id="UP000745764"/>
    </source>
</evidence>
<evidence type="ECO:0000259" key="1">
    <source>
        <dbReference type="PROSITE" id="PS50181"/>
    </source>
</evidence>
<organism evidence="2 3">
    <name type="scientific">Aureobasidium uvarum</name>
    <dbReference type="NCBI Taxonomy" id="2773716"/>
    <lineage>
        <taxon>Eukaryota</taxon>
        <taxon>Fungi</taxon>
        <taxon>Dikarya</taxon>
        <taxon>Ascomycota</taxon>
        <taxon>Pezizomycotina</taxon>
        <taxon>Dothideomycetes</taxon>
        <taxon>Dothideomycetidae</taxon>
        <taxon>Dothideales</taxon>
        <taxon>Saccotheciaceae</taxon>
        <taxon>Aureobasidium</taxon>
    </lineage>
</organism>
<feature type="domain" description="F-box" evidence="1">
    <location>
        <begin position="1"/>
        <end position="51"/>
    </location>
</feature>
<dbReference type="InterPro" id="IPR001810">
    <property type="entry name" value="F-box_dom"/>
</dbReference>
<dbReference type="InterPro" id="IPR046522">
    <property type="entry name" value="DUF6699"/>
</dbReference>
<dbReference type="EMBL" id="CAINUL010000019">
    <property type="protein sequence ID" value="CAD0115077.1"/>
    <property type="molecule type" value="Genomic_DNA"/>
</dbReference>
<proteinExistence type="predicted"/>
<reference evidence="2" key="1">
    <citation type="submission" date="2020-06" db="EMBL/GenBank/DDBJ databases">
        <authorList>
            <person name="Onetto C."/>
        </authorList>
    </citation>
    <scope>NUCLEOTIDE SEQUENCE</scope>
</reference>
<dbReference type="Pfam" id="PF20415">
    <property type="entry name" value="DUF6699"/>
    <property type="match status" value="1"/>
</dbReference>
<protein>
    <recommendedName>
        <fullName evidence="1">F-box domain-containing protein</fullName>
    </recommendedName>
</protein>
<keyword evidence="3" id="KW-1185">Reference proteome</keyword>
<gene>
    <name evidence="2" type="ORF">AWRI4620_LOCUS9332</name>
</gene>
<dbReference type="OrthoDB" id="2519278at2759"/>
<dbReference type="AlphaFoldDB" id="A0A9N8KS27"/>
<name>A0A9N8KS27_9PEZI</name>
<evidence type="ECO:0000313" key="2">
    <source>
        <dbReference type="EMBL" id="CAD0115077.1"/>
    </source>
</evidence>
<accession>A0A9N8KS27</accession>
<sequence length="185" mass="21706">MTSITKLPKEIWLGVFSHLDYTVLKTCMRVNKEFKSFTEFPACQKEMFRSKAVIQEGGTIDLDNLRLHPAFDYMSYFCTGELADVEFHNSDYTNTTVLTKTCAAEEHATDPPVAYIRIQIHSWKPMQIKNKTGVTVYQVMRSLCRFFSQADYRDRLGDHFVWNGWDFRHLDDEGRLFLPKFMFDS</sequence>
<dbReference type="PROSITE" id="PS50181">
    <property type="entry name" value="FBOX"/>
    <property type="match status" value="1"/>
</dbReference>